<gene>
    <name evidence="1" type="ORF">FRY97_03515</name>
</gene>
<dbReference type="EMBL" id="VOOR01000005">
    <property type="protein sequence ID" value="TXB67926.1"/>
    <property type="molecule type" value="Genomic_DNA"/>
</dbReference>
<keyword evidence="2" id="KW-1185">Reference proteome</keyword>
<comment type="caution">
    <text evidence="1">The sequence shown here is derived from an EMBL/GenBank/DDBJ whole genome shotgun (WGS) entry which is preliminary data.</text>
</comment>
<sequence length="102" mass="12164">MSKIVYNVTIKVEHEIHQDWLRWMKRVHVPAVMDTGMFIEHKMCRLLGVDEEDGITYAVQYISPNMATFQLYQEKHAYHLQKDVADRYKGKYVAFRTLMEVV</sequence>
<accession>A0A5C6RZ98</accession>
<reference evidence="1 2" key="1">
    <citation type="submission" date="2019-08" db="EMBL/GenBank/DDBJ databases">
        <title>Genome of Phaeodactylibacter luteus.</title>
        <authorList>
            <person name="Bowman J.P."/>
        </authorList>
    </citation>
    <scope>NUCLEOTIDE SEQUENCE [LARGE SCALE GENOMIC DNA]</scope>
    <source>
        <strain evidence="1 2">KCTC 42180</strain>
    </source>
</reference>
<dbReference type="InterPro" id="IPR025563">
    <property type="entry name" value="DUF4286"/>
</dbReference>
<evidence type="ECO:0000313" key="1">
    <source>
        <dbReference type="EMBL" id="TXB67926.1"/>
    </source>
</evidence>
<dbReference type="Proteomes" id="UP000321580">
    <property type="component" value="Unassembled WGS sequence"/>
</dbReference>
<dbReference type="Pfam" id="PF14114">
    <property type="entry name" value="DUF4286"/>
    <property type="match status" value="1"/>
</dbReference>
<organism evidence="1 2">
    <name type="scientific">Phaeodactylibacter luteus</name>
    <dbReference type="NCBI Taxonomy" id="1564516"/>
    <lineage>
        <taxon>Bacteria</taxon>
        <taxon>Pseudomonadati</taxon>
        <taxon>Bacteroidota</taxon>
        <taxon>Saprospiria</taxon>
        <taxon>Saprospirales</taxon>
        <taxon>Haliscomenobacteraceae</taxon>
        <taxon>Phaeodactylibacter</taxon>
    </lineage>
</organism>
<dbReference type="RefSeq" id="WP_147166047.1">
    <property type="nucleotide sequence ID" value="NZ_VOOR01000005.1"/>
</dbReference>
<dbReference type="OrthoDB" id="1121837at2"/>
<evidence type="ECO:0000313" key="2">
    <source>
        <dbReference type="Proteomes" id="UP000321580"/>
    </source>
</evidence>
<dbReference type="AlphaFoldDB" id="A0A5C6RZ98"/>
<name>A0A5C6RZ98_9BACT</name>
<protein>
    <submittedName>
        <fullName evidence="1">DUF4286 family protein</fullName>
    </submittedName>
</protein>
<proteinExistence type="predicted"/>